<dbReference type="Gene3D" id="1.10.274.100">
    <property type="entry name" value="RNA polymerase Rpb1, domain 3"/>
    <property type="match status" value="1"/>
</dbReference>
<dbReference type="Pfam" id="PF04983">
    <property type="entry name" value="RNA_pol_Rpb1_3"/>
    <property type="match status" value="1"/>
</dbReference>
<keyword evidence="5 12" id="KW-0548">Nucleotidyltransferase</keyword>
<dbReference type="InterPro" id="IPR044893">
    <property type="entry name" value="RNA_pol_Rpb1_clamp_domain"/>
</dbReference>
<dbReference type="InterPro" id="IPR000722">
    <property type="entry name" value="RNA_pol_asu"/>
</dbReference>
<evidence type="ECO:0000256" key="6">
    <source>
        <dbReference type="ARBA" id="ARBA00022723"/>
    </source>
</evidence>
<evidence type="ECO:0000256" key="9">
    <source>
        <dbReference type="ARBA" id="ARBA00023163"/>
    </source>
</evidence>
<dbReference type="GO" id="GO:0005736">
    <property type="term" value="C:RNA polymerase I complex"/>
    <property type="evidence" value="ECO:0007669"/>
    <property type="project" value="TreeGrafter"/>
</dbReference>
<dbReference type="Pfam" id="PF00623">
    <property type="entry name" value="RNA_pol_Rpb1_2"/>
    <property type="match status" value="1"/>
</dbReference>
<evidence type="ECO:0000256" key="10">
    <source>
        <dbReference type="ARBA" id="ARBA00023242"/>
    </source>
</evidence>
<evidence type="ECO:0000256" key="1">
    <source>
        <dbReference type="ARBA" id="ARBA00004123"/>
    </source>
</evidence>
<dbReference type="PANTHER" id="PTHR19376:SF11">
    <property type="entry name" value="DNA-DIRECTED RNA POLYMERASE I SUBUNIT RPA1"/>
    <property type="match status" value="1"/>
</dbReference>
<dbReference type="InterPro" id="IPR038120">
    <property type="entry name" value="Rpb1_funnel_sf"/>
</dbReference>
<dbReference type="CDD" id="cd01435">
    <property type="entry name" value="RNAP_I_RPA1_N"/>
    <property type="match status" value="1"/>
</dbReference>
<dbReference type="InterPro" id="IPR007083">
    <property type="entry name" value="RNA_pol_Rpb1_4"/>
</dbReference>
<dbReference type="SMART" id="SM00663">
    <property type="entry name" value="RPOLA_N"/>
    <property type="match status" value="1"/>
</dbReference>
<dbReference type="PANTHER" id="PTHR19376">
    <property type="entry name" value="DNA-DIRECTED RNA POLYMERASE"/>
    <property type="match status" value="1"/>
</dbReference>
<dbReference type="EMBL" id="JABWDY010040308">
    <property type="protein sequence ID" value="KAF5178237.1"/>
    <property type="molecule type" value="Genomic_DNA"/>
</dbReference>
<evidence type="ECO:0000256" key="13">
    <source>
        <dbReference type="SAM" id="MobiDB-lite"/>
    </source>
</evidence>
<dbReference type="Pfam" id="PF05000">
    <property type="entry name" value="RNA_pol_Rpb1_4"/>
    <property type="match status" value="1"/>
</dbReference>
<dbReference type="GO" id="GO:0003677">
    <property type="term" value="F:DNA binding"/>
    <property type="evidence" value="ECO:0007669"/>
    <property type="project" value="InterPro"/>
</dbReference>
<organism evidence="15 16">
    <name type="scientific">Thalictrum thalictroides</name>
    <name type="common">Rue-anemone</name>
    <name type="synonym">Anemone thalictroides</name>
    <dbReference type="NCBI Taxonomy" id="46969"/>
    <lineage>
        <taxon>Eukaryota</taxon>
        <taxon>Viridiplantae</taxon>
        <taxon>Streptophyta</taxon>
        <taxon>Embryophyta</taxon>
        <taxon>Tracheophyta</taxon>
        <taxon>Spermatophyta</taxon>
        <taxon>Magnoliopsida</taxon>
        <taxon>Ranunculales</taxon>
        <taxon>Ranunculaceae</taxon>
        <taxon>Thalictroideae</taxon>
        <taxon>Thalictrum</taxon>
    </lineage>
</organism>
<reference evidence="15 16" key="1">
    <citation type="submission" date="2020-06" db="EMBL/GenBank/DDBJ databases">
        <title>Transcriptomic and genomic resources for Thalictrum thalictroides and T. hernandezii: Facilitating candidate gene discovery in an emerging model plant lineage.</title>
        <authorList>
            <person name="Arias T."/>
            <person name="Riano-Pachon D.M."/>
            <person name="Di Stilio V.S."/>
        </authorList>
    </citation>
    <scope>NUCLEOTIDE SEQUENCE [LARGE SCALE GENOMIC DNA]</scope>
    <source>
        <strain evidence="16">cv. WT478/WT964</strain>
        <tissue evidence="15">Leaves</tissue>
    </source>
</reference>
<keyword evidence="9 12" id="KW-0804">Transcription</keyword>
<dbReference type="OrthoDB" id="270392at2759"/>
<dbReference type="Gene3D" id="3.30.1490.180">
    <property type="entry name" value="RNA polymerase ii"/>
    <property type="match status" value="1"/>
</dbReference>
<dbReference type="Gene3D" id="6.10.250.2940">
    <property type="match status" value="1"/>
</dbReference>
<dbReference type="InterPro" id="IPR045867">
    <property type="entry name" value="DNA-dir_RpoC_beta_prime"/>
</dbReference>
<evidence type="ECO:0000256" key="7">
    <source>
        <dbReference type="ARBA" id="ARBA00022833"/>
    </source>
</evidence>
<keyword evidence="10" id="KW-0539">Nucleus</keyword>
<dbReference type="GO" id="GO:0003899">
    <property type="term" value="F:DNA-directed RNA polymerase activity"/>
    <property type="evidence" value="ECO:0007669"/>
    <property type="project" value="UniProtKB-EC"/>
</dbReference>
<accession>A0A7J6V031</accession>
<dbReference type="Gene3D" id="4.10.860.120">
    <property type="entry name" value="RNA polymerase II, clamp domain"/>
    <property type="match status" value="1"/>
</dbReference>
<comment type="similarity">
    <text evidence="2 12">Belongs to the RNA polymerase beta' chain family.</text>
</comment>
<dbReference type="FunFam" id="1.10.274.100:FF:000015">
    <property type="entry name" value="DNA-directed RNA polymerase subunit"/>
    <property type="match status" value="1"/>
</dbReference>
<evidence type="ECO:0000313" key="15">
    <source>
        <dbReference type="EMBL" id="KAF5178237.1"/>
    </source>
</evidence>
<evidence type="ECO:0000256" key="5">
    <source>
        <dbReference type="ARBA" id="ARBA00022695"/>
    </source>
</evidence>
<gene>
    <name evidence="15" type="ORF">FRX31_032174</name>
</gene>
<dbReference type="GO" id="GO:0006351">
    <property type="term" value="P:DNA-templated transcription"/>
    <property type="evidence" value="ECO:0007669"/>
    <property type="project" value="InterPro"/>
</dbReference>
<feature type="domain" description="RNA polymerase N-terminal" evidence="14">
    <location>
        <begin position="350"/>
        <end position="665"/>
    </location>
</feature>
<sequence>MAHSSELATESVDSVKFSFLTTEEVRKMSVKKITEVALFGHLDRPLDGGLYDPALGPEHPKARTPCRTCGQLPLLCPGHCGHIDFMSPVYNPLLFPILSNILKRMCFFCHHFMEEKARVENCVSQLEFIVKGDIVSANCSDLPPGLSLCEEDGAPHATDQSQALSDNLKGKIWTSLQYSHARSFLDEFMKKKHEKCTRCEMKAPKLTHPTFGWIYMDMSNSTLRQNVIRGTYQDEQLIDESEEIAIIGGSENSNDLSTSGIKVDLDNVESTGAVYDAKPDSSARAKKKRSVRELPPEFLKQKKLFTGPLLPSEVKDHIELLWKNETQLCSLICDLHQERLSISEKESSYSMFFIEALLVPPTKFRPSTRVGDSVTNHPQTVLLSRVLESHKVLGSAHESDRSNIATRWRDLQQSVNLLFGNSRAIGQRDNMGNGICQLLEKKEGIFRQKMMGKRVNYSCRSVISPDPYIAVNEIGIPPCFALKLTYPERVTPWNVDKLRNAIINGPDVHPGAAAFSDQSAYNRLPSNIKMRISTSRKLPSSRGVATQPGKNVEHEHEGKVVYRHLQDGDIVLVNRQPTLHKPGIMAHVVRVLNGEKTLRMHYANCSTYNADFDGDEMNVHFPQDEISRAEAFHIVNANNQYIIPTSGDTKRGLIQDHIVAAVLLTIKDTFLSQEEFTYLLYSSGVSAAARGSFVGRSGKKVSLLHSEDEIKLINPAILKPMPLWSGKQVITSLLNHMSQSEGLPPFTFEGKCTIDKSFLTNQTSFDNPPSEKSGDPPFKIDKNDFLFGVIDKAQFGKFGLIHTVQELYGSHTAGILLSALSRLFTVFLQLHGFTCGIDDLLLKHNIDIERRRTLKDGDKVKILKDAEKIDKELYSKFVKDESTIKHSGKVDVQSVDARDELIERMKLQEGIEKAVRVFGESAISLLDKMMSNTATKLNNEVNNIIFPKNSDQSANKSKGSSGDKSTDIGLVKAFPKNCFFLMTSSGAKGSQANFTQVSSLLGQQSLEGKRVPLMISGKTLPCFPPWDPVLRAGGFITDCFLTGLRPQEYYFHCMAGREGLVDTAVKTSRSGYLQRCLVKNLEYLKVGYDRTVRDADGSIVQFCYGEDGVDVHKSSFMSKFEAIADNQTIVLARLQDQHKDGKLLQRKIKKKDTKLMRFKNPEELSDDLEKIIRDAKLTRFENFKELRMELEKKVKDVKVAKLLRFGKLEEVEGDRKECRKVVHQKNQAFLNRMEQDRFMKNLMMFKYLSSLAEPGEPVGVIAAQSVGEPSTQMTLNTFHHAGQKDSNVTLGIPRLQEILMRASEKIQTPIMSCCLKEGKTQEDAEHLAGTLRKVSVADIVESMEVSVVPFSVQNQKVSTIYKLKIKLYPHELFPKNSGIKKLEDCEETLMDPFIRELERALESHVKMLLNNAGIDSIHQKVEFDSPEETAEADPGHNSKEKDEENDSSDDEDEADDLGTDAQKRRQNKTDEMEYGDSMENQNVEGEPSEFESENDRVEDIENSNSGEDEMIDAADESRDRPVSKCTPSAKKLNSEIKRKKVDAGRKDYDRRIFESFSGLEFEIHFQMSDSPHILLSQIAQRAAKNVYIRKSSRIDRCSVINDNKKDEPLTIRTSGVDFHALWNMQDDLDISSIKSNDIHAILQTYGVEAARTTVVHELRNVFSLYGISTDFRHLGLIADFMTHSGKYRPMSRHGLVDSISPLSKMSFETASAFIVNAAYRGEVDDLESPSARICLGLPVKMGTGCFDLMQKVQV</sequence>
<dbReference type="Gene3D" id="3.30.70.2850">
    <property type="match status" value="1"/>
</dbReference>
<evidence type="ECO:0000256" key="11">
    <source>
        <dbReference type="ARBA" id="ARBA00048552"/>
    </source>
</evidence>
<feature type="region of interest" description="Disordered" evidence="13">
    <location>
        <begin position="1424"/>
        <end position="1527"/>
    </location>
</feature>
<keyword evidence="6" id="KW-0479">Metal-binding</keyword>
<dbReference type="InterPro" id="IPR015699">
    <property type="entry name" value="DNA-dir_RNA_pol1_lsu_N"/>
</dbReference>
<dbReference type="InterPro" id="IPR047107">
    <property type="entry name" value="DNA-dir_RNA_pol1_lsu_C"/>
</dbReference>
<feature type="compositionally biased region" description="Basic and acidic residues" evidence="13">
    <location>
        <begin position="1433"/>
        <end position="1442"/>
    </location>
</feature>
<dbReference type="InterPro" id="IPR007081">
    <property type="entry name" value="RNA_pol_Rpb1_5"/>
</dbReference>
<dbReference type="FunFam" id="1.10.150.390:FF:000005">
    <property type="entry name" value="DNA-directed RNA polymerase subunit"/>
    <property type="match status" value="1"/>
</dbReference>
<keyword evidence="3 12" id="KW-0240">DNA-directed RNA polymerase</keyword>
<dbReference type="InterPro" id="IPR006592">
    <property type="entry name" value="RNA_pol_N"/>
</dbReference>
<dbReference type="FunFam" id="2.40.40.20:FF:000019">
    <property type="entry name" value="DNA-directed RNA polymerase II subunit RPB1"/>
    <property type="match status" value="1"/>
</dbReference>
<dbReference type="GO" id="GO:0046872">
    <property type="term" value="F:metal ion binding"/>
    <property type="evidence" value="ECO:0007669"/>
    <property type="project" value="UniProtKB-KW"/>
</dbReference>
<feature type="region of interest" description="Disordered" evidence="13">
    <location>
        <begin position="535"/>
        <end position="555"/>
    </location>
</feature>
<dbReference type="Pfam" id="PF04998">
    <property type="entry name" value="RNA_pol_Rpb1_5"/>
    <property type="match status" value="1"/>
</dbReference>
<dbReference type="CDD" id="cd02735">
    <property type="entry name" value="RNAP_I_Rpa1_C"/>
    <property type="match status" value="1"/>
</dbReference>
<dbReference type="Gene3D" id="2.40.40.20">
    <property type="match status" value="1"/>
</dbReference>
<feature type="compositionally biased region" description="Basic and acidic residues" evidence="13">
    <location>
        <begin position="1461"/>
        <end position="1471"/>
    </location>
</feature>
<dbReference type="Gene3D" id="1.10.150.390">
    <property type="match status" value="1"/>
</dbReference>
<proteinExistence type="inferred from homology"/>
<feature type="compositionally biased region" description="Acidic residues" evidence="13">
    <location>
        <begin position="1500"/>
        <end position="1514"/>
    </location>
</feature>
<keyword evidence="4 12" id="KW-0808">Transferase</keyword>
<comment type="subcellular location">
    <subcellularLocation>
        <location evidence="1">Nucleus</location>
    </subcellularLocation>
</comment>
<evidence type="ECO:0000256" key="3">
    <source>
        <dbReference type="ARBA" id="ARBA00022478"/>
    </source>
</evidence>
<evidence type="ECO:0000259" key="14">
    <source>
        <dbReference type="SMART" id="SM00663"/>
    </source>
</evidence>
<evidence type="ECO:0000256" key="8">
    <source>
        <dbReference type="ARBA" id="ARBA00022842"/>
    </source>
</evidence>
<name>A0A7J6V031_THATH</name>
<dbReference type="InterPro" id="IPR007080">
    <property type="entry name" value="RNA_pol_Rpb1_1"/>
</dbReference>
<evidence type="ECO:0000256" key="2">
    <source>
        <dbReference type="ARBA" id="ARBA00006460"/>
    </source>
</evidence>
<keyword evidence="8" id="KW-0460">Magnesium</keyword>
<evidence type="ECO:0000256" key="12">
    <source>
        <dbReference type="RuleBase" id="RU004279"/>
    </source>
</evidence>
<keyword evidence="7" id="KW-0862">Zinc</keyword>
<protein>
    <recommendedName>
        <fullName evidence="12">DNA-directed RNA polymerase subunit</fullName>
        <ecNumber evidence="12">2.7.7.6</ecNumber>
    </recommendedName>
</protein>
<dbReference type="InterPro" id="IPR007066">
    <property type="entry name" value="RNA_pol_Rpb1_3"/>
</dbReference>
<dbReference type="SUPFAM" id="SSF64484">
    <property type="entry name" value="beta and beta-prime subunits of DNA dependent RNA-polymerase"/>
    <property type="match status" value="1"/>
</dbReference>
<comment type="function">
    <text evidence="12">DNA-dependent RNA polymerase catalyzes the transcription of DNA into RNA using the four ribonucleoside triphosphates as substrates.</text>
</comment>
<keyword evidence="16" id="KW-1185">Reference proteome</keyword>
<dbReference type="Pfam" id="PF04997">
    <property type="entry name" value="RNA_pol_Rpb1_1"/>
    <property type="match status" value="1"/>
</dbReference>
<dbReference type="Proteomes" id="UP000554482">
    <property type="component" value="Unassembled WGS sequence"/>
</dbReference>
<comment type="catalytic activity">
    <reaction evidence="11 12">
        <text>RNA(n) + a ribonucleoside 5'-triphosphate = RNA(n+1) + diphosphate</text>
        <dbReference type="Rhea" id="RHEA:21248"/>
        <dbReference type="Rhea" id="RHEA-COMP:14527"/>
        <dbReference type="Rhea" id="RHEA-COMP:17342"/>
        <dbReference type="ChEBI" id="CHEBI:33019"/>
        <dbReference type="ChEBI" id="CHEBI:61557"/>
        <dbReference type="ChEBI" id="CHEBI:140395"/>
        <dbReference type="EC" id="2.7.7.6"/>
    </reaction>
</comment>
<feature type="compositionally biased region" description="Acidic residues" evidence="13">
    <location>
        <begin position="1443"/>
        <end position="1458"/>
    </location>
</feature>
<dbReference type="InterPro" id="IPR042102">
    <property type="entry name" value="RNA_pol_Rpb1_3_sf"/>
</dbReference>
<comment type="caution">
    <text evidence="15">The sequence shown here is derived from an EMBL/GenBank/DDBJ whole genome shotgun (WGS) entry which is preliminary data.</text>
</comment>
<dbReference type="Gene3D" id="6.20.50.80">
    <property type="match status" value="1"/>
</dbReference>
<evidence type="ECO:0000256" key="4">
    <source>
        <dbReference type="ARBA" id="ARBA00022679"/>
    </source>
</evidence>
<dbReference type="Gene3D" id="1.10.132.30">
    <property type="match status" value="1"/>
</dbReference>
<evidence type="ECO:0000313" key="16">
    <source>
        <dbReference type="Proteomes" id="UP000554482"/>
    </source>
</evidence>
<dbReference type="EC" id="2.7.7.6" evidence="12"/>